<dbReference type="GO" id="GO:0005739">
    <property type="term" value="C:mitochondrion"/>
    <property type="evidence" value="ECO:0007669"/>
    <property type="project" value="TreeGrafter"/>
</dbReference>
<keyword evidence="2" id="KW-0067">ATP-binding</keyword>
<proteinExistence type="predicted"/>
<dbReference type="GO" id="GO:0005524">
    <property type="term" value="F:ATP binding"/>
    <property type="evidence" value="ECO:0007669"/>
    <property type="project" value="UniProtKB-KW"/>
</dbReference>
<dbReference type="OrthoDB" id="10255969at2759"/>
<protein>
    <recommendedName>
        <fullName evidence="4">ABC transporter domain-containing protein</fullName>
    </recommendedName>
</protein>
<dbReference type="Proteomes" id="UP000243797">
    <property type="component" value="Unassembled WGS sequence"/>
</dbReference>
<dbReference type="InterPro" id="IPR050334">
    <property type="entry name" value="Molybdenum_import_ModC"/>
</dbReference>
<dbReference type="PANTHER" id="PTHR43514:SF4">
    <property type="entry name" value="ABC TRANSPORTER I FAMILY MEMBER 10"/>
    <property type="match status" value="1"/>
</dbReference>
<feature type="compositionally biased region" description="Basic and acidic residues" evidence="3">
    <location>
        <begin position="596"/>
        <end position="605"/>
    </location>
</feature>
<evidence type="ECO:0000256" key="1">
    <source>
        <dbReference type="ARBA" id="ARBA00022741"/>
    </source>
</evidence>
<feature type="domain" description="ABC transporter" evidence="4">
    <location>
        <begin position="40"/>
        <end position="303"/>
    </location>
</feature>
<keyword evidence="1" id="KW-0547">Nucleotide-binding</keyword>
<keyword evidence="6" id="KW-1185">Reference proteome</keyword>
<evidence type="ECO:0000313" key="6">
    <source>
        <dbReference type="Proteomes" id="UP000243797"/>
    </source>
</evidence>
<dbReference type="PROSITE" id="PS50893">
    <property type="entry name" value="ABC_TRANSPORTER_2"/>
    <property type="match status" value="2"/>
</dbReference>
<dbReference type="SMART" id="SM00382">
    <property type="entry name" value="AAA"/>
    <property type="match status" value="2"/>
</dbReference>
<dbReference type="SUPFAM" id="SSF52540">
    <property type="entry name" value="P-loop containing nucleoside triphosphate hydrolases"/>
    <property type="match status" value="2"/>
</dbReference>
<evidence type="ECO:0000256" key="2">
    <source>
        <dbReference type="ARBA" id="ARBA00022840"/>
    </source>
</evidence>
<evidence type="ECO:0000259" key="4">
    <source>
        <dbReference type="PROSITE" id="PS50893"/>
    </source>
</evidence>
<gene>
    <name evidence="5" type="ORF">CAC42_5364</name>
</gene>
<dbReference type="FunCoup" id="A0A2K1QUU1">
    <property type="interactions" value="45"/>
</dbReference>
<dbReference type="AlphaFoldDB" id="A0A2K1QUU1"/>
<evidence type="ECO:0000313" key="5">
    <source>
        <dbReference type="EMBL" id="PNS18825.1"/>
    </source>
</evidence>
<sequence length="624" mass="68220">MATTRPVRASAVVKSARARISSRHSSSLPLISIQQGTFYRRYPSITTTSNPPLFPKLTFTLPHNDPSSPNDHENWSILSPSSLARTTLLHTLSGSHLCLPPTARTYPFFSSLSVHPSAAIQYIGFDADRSASGSATRGAYLSARYESRVEETDWTVSDYLQGNTVLNPASSELRPSIDERLLRQCVRNLRLEGLMGMPVSNLSNGQTRRARIAKALMREPSLLLLDGPFMGLDPPSVRLLSGLLEGLARQCRPQVMLSLRAGDEVPEWVTHLVAVAGTGTVTGMGRREEVLERIGREGWGSGDDGVQSGNGAGRVHSRVTSDGFPATFGQRHVGDAVVQMRNVKISYGTRPVLGAWKDGLNFDLRQGQRLAILGPNGSGKTTLLSLITSDHPQSYAQDIRILGRSRLPSKGERGITLFELQRRIGHASPEVHSFFPKSLSIRRALESAWADAPMSRPNLGDAEKSKVTAVLDHFGPELDPGRRDGQRHHVGDLAWADTTVFGELSFSGQRLVLFLRALVAEQEIIVLDEVFSGMDKLVREKAFRFLAHGTQTAEGPGLVPGLSEKQALIVIAHDKGDMPGCIREWICLPEPAGEGEEQKPPRSGELKGPLELNPETWNEIWGTT</sequence>
<dbReference type="InterPro" id="IPR003593">
    <property type="entry name" value="AAA+_ATPase"/>
</dbReference>
<dbReference type="EMBL" id="NKHZ01000039">
    <property type="protein sequence ID" value="PNS18825.1"/>
    <property type="molecule type" value="Genomic_DNA"/>
</dbReference>
<dbReference type="STRING" id="2082308.A0A2K1QUU1"/>
<dbReference type="InParanoid" id="A0A2K1QUU1"/>
<dbReference type="PANTHER" id="PTHR43514">
    <property type="entry name" value="ABC TRANSPORTER I FAMILY MEMBER 10"/>
    <property type="match status" value="1"/>
</dbReference>
<dbReference type="Pfam" id="PF00005">
    <property type="entry name" value="ABC_tran"/>
    <property type="match status" value="2"/>
</dbReference>
<reference evidence="5 6" key="1">
    <citation type="submission" date="2017-06" db="EMBL/GenBank/DDBJ databases">
        <title>Draft genome sequence of a variant of Elsinoe murrayae.</title>
        <authorList>
            <person name="Cheng Q."/>
        </authorList>
    </citation>
    <scope>NUCLEOTIDE SEQUENCE [LARGE SCALE GENOMIC DNA]</scope>
    <source>
        <strain evidence="5 6">CQ-2017a</strain>
    </source>
</reference>
<dbReference type="Gene3D" id="3.40.50.300">
    <property type="entry name" value="P-loop containing nucleotide triphosphate hydrolases"/>
    <property type="match status" value="2"/>
</dbReference>
<dbReference type="InterPro" id="IPR027417">
    <property type="entry name" value="P-loop_NTPase"/>
</dbReference>
<accession>A0A2K1QUU1</accession>
<feature type="domain" description="ABC transporter" evidence="4">
    <location>
        <begin position="338"/>
        <end position="615"/>
    </location>
</feature>
<organism evidence="5 6">
    <name type="scientific">Sphaceloma murrayae</name>
    <dbReference type="NCBI Taxonomy" id="2082308"/>
    <lineage>
        <taxon>Eukaryota</taxon>
        <taxon>Fungi</taxon>
        <taxon>Dikarya</taxon>
        <taxon>Ascomycota</taxon>
        <taxon>Pezizomycotina</taxon>
        <taxon>Dothideomycetes</taxon>
        <taxon>Dothideomycetidae</taxon>
        <taxon>Myriangiales</taxon>
        <taxon>Elsinoaceae</taxon>
        <taxon>Sphaceloma</taxon>
    </lineage>
</organism>
<name>A0A2K1QUU1_9PEZI</name>
<dbReference type="GO" id="GO:0016887">
    <property type="term" value="F:ATP hydrolysis activity"/>
    <property type="evidence" value="ECO:0007669"/>
    <property type="project" value="InterPro"/>
</dbReference>
<feature type="region of interest" description="Disordered" evidence="3">
    <location>
        <begin position="592"/>
        <end position="624"/>
    </location>
</feature>
<dbReference type="InterPro" id="IPR003439">
    <property type="entry name" value="ABC_transporter-like_ATP-bd"/>
</dbReference>
<comment type="caution">
    <text evidence="5">The sequence shown here is derived from an EMBL/GenBank/DDBJ whole genome shotgun (WGS) entry which is preliminary data.</text>
</comment>
<evidence type="ECO:0000256" key="3">
    <source>
        <dbReference type="SAM" id="MobiDB-lite"/>
    </source>
</evidence>